<feature type="coiled-coil region" evidence="6">
    <location>
        <begin position="369"/>
        <end position="396"/>
    </location>
</feature>
<feature type="region of interest" description="Disordered" evidence="7">
    <location>
        <begin position="1097"/>
        <end position="1128"/>
    </location>
</feature>
<dbReference type="RefSeq" id="WP_165769585.1">
    <property type="nucleotide sequence ID" value="NZ_FYEH01000007.1"/>
</dbReference>
<dbReference type="HAMAP" id="MF_01894">
    <property type="entry name" value="Smc_prok"/>
    <property type="match status" value="1"/>
</dbReference>
<keyword evidence="2 6" id="KW-0547">Nucleotide-binding</keyword>
<evidence type="ECO:0000256" key="5">
    <source>
        <dbReference type="ARBA" id="ARBA00023125"/>
    </source>
</evidence>
<dbReference type="GO" id="GO:0005737">
    <property type="term" value="C:cytoplasm"/>
    <property type="evidence" value="ECO:0007669"/>
    <property type="project" value="UniProtKB-SubCell"/>
</dbReference>
<dbReference type="GO" id="GO:0005524">
    <property type="term" value="F:ATP binding"/>
    <property type="evidence" value="ECO:0007669"/>
    <property type="project" value="UniProtKB-UniRule"/>
</dbReference>
<dbReference type="GO" id="GO:0030261">
    <property type="term" value="P:chromosome condensation"/>
    <property type="evidence" value="ECO:0007669"/>
    <property type="project" value="InterPro"/>
</dbReference>
<dbReference type="InterPro" id="IPR027417">
    <property type="entry name" value="P-loop_NTPase"/>
</dbReference>
<evidence type="ECO:0000313" key="10">
    <source>
        <dbReference type="Proteomes" id="UP000197065"/>
    </source>
</evidence>
<keyword evidence="10" id="KW-1185">Reference proteome</keyword>
<dbReference type="PIRSF" id="PIRSF005719">
    <property type="entry name" value="SMC"/>
    <property type="match status" value="1"/>
</dbReference>
<feature type="coiled-coil region" evidence="6">
    <location>
        <begin position="217"/>
        <end position="277"/>
    </location>
</feature>
<evidence type="ECO:0000256" key="3">
    <source>
        <dbReference type="ARBA" id="ARBA00022840"/>
    </source>
</evidence>
<evidence type="ECO:0000256" key="6">
    <source>
        <dbReference type="HAMAP-Rule" id="MF_01894"/>
    </source>
</evidence>
<feature type="coiled-coil region" evidence="6">
    <location>
        <begin position="500"/>
        <end position="602"/>
    </location>
</feature>
<feature type="coiled-coil region" evidence="6">
    <location>
        <begin position="976"/>
        <end position="1024"/>
    </location>
</feature>
<evidence type="ECO:0000313" key="9">
    <source>
        <dbReference type="EMBL" id="SNB70440.1"/>
    </source>
</evidence>
<dbReference type="InterPro" id="IPR011890">
    <property type="entry name" value="SMC_prok"/>
</dbReference>
<keyword evidence="1 6" id="KW-0963">Cytoplasm</keyword>
<accession>A0A212RDR8</accession>
<evidence type="ECO:0000256" key="2">
    <source>
        <dbReference type="ARBA" id="ARBA00022741"/>
    </source>
</evidence>
<reference evidence="9 10" key="1">
    <citation type="submission" date="2017-06" db="EMBL/GenBank/DDBJ databases">
        <authorList>
            <person name="Kim H.J."/>
            <person name="Triplett B.A."/>
        </authorList>
    </citation>
    <scope>NUCLEOTIDE SEQUENCE [LARGE SCALE GENOMIC DNA]</scope>
    <source>
        <strain evidence="9 10">B29T1</strain>
    </source>
</reference>
<organism evidence="9 10">
    <name type="scientific">Arboricoccus pini</name>
    <dbReference type="NCBI Taxonomy" id="1963835"/>
    <lineage>
        <taxon>Bacteria</taxon>
        <taxon>Pseudomonadati</taxon>
        <taxon>Pseudomonadota</taxon>
        <taxon>Alphaproteobacteria</taxon>
        <taxon>Geminicoccales</taxon>
        <taxon>Geminicoccaceae</taxon>
        <taxon>Arboricoccus</taxon>
    </lineage>
</organism>
<keyword evidence="5 6" id="KW-0238">DNA-binding</keyword>
<dbReference type="GO" id="GO:0006260">
    <property type="term" value="P:DNA replication"/>
    <property type="evidence" value="ECO:0007669"/>
    <property type="project" value="UniProtKB-UniRule"/>
</dbReference>
<evidence type="ECO:0000259" key="8">
    <source>
        <dbReference type="Pfam" id="PF02463"/>
    </source>
</evidence>
<feature type="binding site" evidence="6">
    <location>
        <begin position="32"/>
        <end position="39"/>
    </location>
    <ligand>
        <name>ATP</name>
        <dbReference type="ChEBI" id="CHEBI:30616"/>
    </ligand>
</feature>
<comment type="domain">
    <text evidence="6">Contains large globular domains required for ATP hydrolysis at each terminus and a third globular domain forming a flexible hinge near the middle of the molecule. These domains are separated by coiled-coil structures.</text>
</comment>
<feature type="coiled-coil region" evidence="6">
    <location>
        <begin position="906"/>
        <end position="933"/>
    </location>
</feature>
<proteinExistence type="inferred from homology"/>
<feature type="coiled-coil region" evidence="6">
    <location>
        <begin position="1150"/>
        <end position="1191"/>
    </location>
</feature>
<evidence type="ECO:0000256" key="4">
    <source>
        <dbReference type="ARBA" id="ARBA00023054"/>
    </source>
</evidence>
<feature type="domain" description="RecF/RecN/SMC N-terminal" evidence="8">
    <location>
        <begin position="3"/>
        <end position="1336"/>
    </location>
</feature>
<name>A0A212RDR8_9PROT</name>
<dbReference type="GO" id="GO:0016887">
    <property type="term" value="F:ATP hydrolysis activity"/>
    <property type="evidence" value="ECO:0007669"/>
    <property type="project" value="InterPro"/>
</dbReference>
<feature type="compositionally biased region" description="Acidic residues" evidence="7">
    <location>
        <begin position="1115"/>
        <end position="1128"/>
    </location>
</feature>
<keyword evidence="4 6" id="KW-0175">Coiled coil</keyword>
<comment type="subcellular location">
    <subcellularLocation>
        <location evidence="6">Cytoplasm</location>
    </subcellularLocation>
</comment>
<comment type="function">
    <text evidence="6">Required for chromosome condensation and partitioning.</text>
</comment>
<comment type="similarity">
    <text evidence="6">Belongs to the SMC family.</text>
</comment>
<evidence type="ECO:0000256" key="7">
    <source>
        <dbReference type="SAM" id="MobiDB-lite"/>
    </source>
</evidence>
<dbReference type="Gene3D" id="3.40.50.300">
    <property type="entry name" value="P-loop containing nucleotide triphosphate hydrolases"/>
    <property type="match status" value="2"/>
</dbReference>
<comment type="subunit">
    <text evidence="6">Homodimer.</text>
</comment>
<dbReference type="PANTHER" id="PTHR43977">
    <property type="entry name" value="STRUCTURAL MAINTENANCE OF CHROMOSOMES PROTEIN 3"/>
    <property type="match status" value="1"/>
</dbReference>
<dbReference type="InterPro" id="IPR024704">
    <property type="entry name" value="SMC"/>
</dbReference>
<dbReference type="Pfam" id="PF02463">
    <property type="entry name" value="SMC_N"/>
    <property type="match status" value="1"/>
</dbReference>
<feature type="coiled-coil region" evidence="6">
    <location>
        <begin position="306"/>
        <end position="333"/>
    </location>
</feature>
<sequence>MDVRHLRISGFKSFSDPVDLAIEPGLTGIVGPNGCGKSNVVDALRWVMGESSARGLRGSGMDDVIFNGSAFRPAFDFAEVALKLQGPIASLTGFEQIEDIEIVRRIGRGVGSSYRLNGREIRARDVQMLFADASAGARSAAIVGQGQIGLIVEARPDERRRLLEDAAGIGGLHARRREAELRLATTEANLGRLADLLTTRRQRLGELERQASQALRYRRLSARLRALERRLAEVRLTDLVATIQRLQGQAYGLRVELAEATRAATEARSARDQAQRRQALARDRLTAATALAAQLGERAAAQMAALAAAAADREALRQELAAAEAEARAEGQSVPEIDARRNAAVELLLDLRRALKQVSLARAADEDELPRLATRRDEAEAALAEARQRLAGAEAAFKTAGLDCQRLHDATAGLKAALEALPAELDATPLDRLRDEIAAFRQALESGGARRQSLAAAVAAAEASLPGLRQAQAEAALAAGEAREAALRHEAKRGEAVARHEATVARRQGLERDLARLEQRRVALEQRLEAVDRQLAGFDLPAAAEVFALARARRATAEAERARLAREREEAERDMEVRQRAASDAAAQLARLEAERASLEALVPEMPGQPMIDRLVLDEGLGAALAAALGDDLLADADGQAPTHWRSLPASMEMGPSLPTEAVAMDGLVSGGAALQARLCQVGLIERSRGPALQERLRQGQRLVSREGDLWRWDGFVRLASSGEAAARLTQRRRLAAVRREIEPKAAARAATAADVQSMAVTLGQLREAADAADKEAREAERVETQAGHEEEKCRAAAAAAMAEQQRLRRDLATLLEESQEPARDLAALQAAGLGEDETRRLAEEGEVLEGRATALREAAATAHQAVVEQEAVWRRLQRELEDQDRLLAMDRSGLEAAALKEAGQAAELAANSAALRAERQRLEAELAAADEAGRSAARLLESAGAARAAALAEVEALGAAALAASEAHAACRTRLEVVLRGLARDEERARALEQEEARLCQDIEAARRRAQAAAARVEGLSLRLVALGPEAMGEPPIQAEHRAAEAEVTAVGAEVAAIERDLAEAERQQRASETLIAERRERLAILEAELARESGRREAAESQRAEALAAAQPSDEDQLEGDDAEQGEAELARRLDRLRTSRDRLGAVNLRAAVELEEMQAALEGSEREVAEVEGAVDRLRRAITTLNGEARARLLKAFGTVEGHFQRLFHQLFGGGKASLRLTNLDDPLNAGLELDAMPPGKRLTHVSLLSGGEKSMTGLALVFAFFLATPSPLCVLDEVDAPLDDANVDRFVLLTEAIAKETGTRFLCVTHHPLTMARMHRLYGVTMVERGVSRLVSVALDEAVELRQSAA</sequence>
<dbReference type="InterPro" id="IPR003395">
    <property type="entry name" value="RecF/RecN/SMC_N"/>
</dbReference>
<keyword evidence="3 6" id="KW-0067">ATP-binding</keyword>
<protein>
    <recommendedName>
        <fullName evidence="6">Chromosome partition protein Smc</fullName>
    </recommendedName>
</protein>
<dbReference type="EMBL" id="FYEH01000007">
    <property type="protein sequence ID" value="SNB70440.1"/>
    <property type="molecule type" value="Genomic_DNA"/>
</dbReference>
<gene>
    <name evidence="6" type="primary">smc</name>
    <name evidence="9" type="ORF">SAMN07250955_107200</name>
</gene>
<evidence type="ECO:0000256" key="1">
    <source>
        <dbReference type="ARBA" id="ARBA00022490"/>
    </source>
</evidence>
<dbReference type="Proteomes" id="UP000197065">
    <property type="component" value="Unassembled WGS sequence"/>
</dbReference>
<dbReference type="SUPFAM" id="SSF52540">
    <property type="entry name" value="P-loop containing nucleoside triphosphate hydrolases"/>
    <property type="match status" value="1"/>
</dbReference>
<dbReference type="GO" id="GO:0003677">
    <property type="term" value="F:DNA binding"/>
    <property type="evidence" value="ECO:0007669"/>
    <property type="project" value="UniProtKB-UniRule"/>
</dbReference>
<feature type="coiled-coil region" evidence="6">
    <location>
        <begin position="763"/>
        <end position="818"/>
    </location>
</feature>
<dbReference type="GO" id="GO:0007059">
    <property type="term" value="P:chromosome segregation"/>
    <property type="evidence" value="ECO:0007669"/>
    <property type="project" value="UniProtKB-UniRule"/>
</dbReference>
<dbReference type="GO" id="GO:0007062">
    <property type="term" value="P:sister chromatid cohesion"/>
    <property type="evidence" value="ECO:0007669"/>
    <property type="project" value="InterPro"/>
</dbReference>